<evidence type="ECO:0000313" key="2">
    <source>
        <dbReference type="Proteomes" id="UP000020735"/>
    </source>
</evidence>
<proteinExistence type="predicted"/>
<dbReference type="AlphaFoldDB" id="A0A009RVJ6"/>
<dbReference type="Proteomes" id="UP000020735">
    <property type="component" value="Unassembled WGS sequence"/>
</dbReference>
<gene>
    <name evidence="1" type="ORF">J529_3837</name>
</gene>
<dbReference type="EMBL" id="JEXJ01000123">
    <property type="protein sequence ID" value="EXC45203.1"/>
    <property type="molecule type" value="Genomic_DNA"/>
</dbReference>
<dbReference type="PATRIC" id="fig|1310630.3.peg.3698"/>
<evidence type="ECO:0000313" key="1">
    <source>
        <dbReference type="EMBL" id="EXC45203.1"/>
    </source>
</evidence>
<reference evidence="1 2" key="1">
    <citation type="submission" date="2014-02" db="EMBL/GenBank/DDBJ databases">
        <title>Comparative genomics and transcriptomics to identify genetic mechanisms underlying the emergence of carbapenem resistant Acinetobacter baumannii (CRAb).</title>
        <authorList>
            <person name="Harris A.D."/>
            <person name="Johnson K.J."/>
            <person name="George J."/>
            <person name="Shefchek K."/>
            <person name="Daugherty S.C."/>
            <person name="Parankush S."/>
            <person name="Sadzewicz L."/>
            <person name="Tallon L."/>
            <person name="Sengamalay N."/>
            <person name="Hazen T.H."/>
            <person name="Rasko D.A."/>
        </authorList>
    </citation>
    <scope>NUCLEOTIDE SEQUENCE [LARGE SCALE GENOMIC DNA]</scope>
    <source>
        <strain evidence="1 2">99063</strain>
    </source>
</reference>
<accession>A0A009RVJ6</accession>
<name>A0A009RVJ6_ACIBA</name>
<protein>
    <submittedName>
        <fullName evidence="1">Uncharacterized protein</fullName>
    </submittedName>
</protein>
<organism evidence="1 2">
    <name type="scientific">Acinetobacter baumannii 99063</name>
    <dbReference type="NCBI Taxonomy" id="1310630"/>
    <lineage>
        <taxon>Bacteria</taxon>
        <taxon>Pseudomonadati</taxon>
        <taxon>Pseudomonadota</taxon>
        <taxon>Gammaproteobacteria</taxon>
        <taxon>Moraxellales</taxon>
        <taxon>Moraxellaceae</taxon>
        <taxon>Acinetobacter</taxon>
        <taxon>Acinetobacter calcoaceticus/baumannii complex</taxon>
    </lineage>
</organism>
<sequence length="49" mass="5311">MRGVQQTLSNGWIQNSDAKRSIHNMGGCKVLSLLAAFSLSKSLVSVFDD</sequence>
<comment type="caution">
    <text evidence="1">The sequence shown here is derived from an EMBL/GenBank/DDBJ whole genome shotgun (WGS) entry which is preliminary data.</text>
</comment>